<dbReference type="EMBL" id="JBHTCF010000010">
    <property type="protein sequence ID" value="MFC7307043.1"/>
    <property type="molecule type" value="Genomic_DNA"/>
</dbReference>
<sequence length="326" mass="34960">MTNAPRDTSWLLPASTGAWAAVNIAALTHGRFCAFPGSIKIALGATAIGLTFLIFRRQKRALRTARTVADAVQHGMLRPPPVRVGGLRTEVRYMSCEEGASVGGDVYDAVDTPFGVRILIGDVMGKGLPAVSTAMDTLGAFRELAQHEKTLTGVAQRMDAVLAHRAGCEQFVTALLVAISDGEGSAELVCCGHPPPLLIRTRRCTFIDALPPAPPLGLLHLTGSWCRASSVPLADGDRLLLYTDGVTEARDKEGVFYPLAERVSRIHDADPVAFLDALTEDLIQYSMGRLQDDAALLLVDYGDSRTGIDQPRAGKDTQLRDALDRS</sequence>
<feature type="transmembrane region" description="Helical" evidence="2">
    <location>
        <begin position="37"/>
        <end position="55"/>
    </location>
</feature>
<keyword evidence="5" id="KW-1185">Reference proteome</keyword>
<organism evidence="4 5">
    <name type="scientific">Streptomyces monticola</name>
    <dbReference type="NCBI Taxonomy" id="2666263"/>
    <lineage>
        <taxon>Bacteria</taxon>
        <taxon>Bacillati</taxon>
        <taxon>Actinomycetota</taxon>
        <taxon>Actinomycetes</taxon>
        <taxon>Kitasatosporales</taxon>
        <taxon>Streptomycetaceae</taxon>
        <taxon>Streptomyces</taxon>
    </lineage>
</organism>
<keyword evidence="2" id="KW-0472">Membrane</keyword>
<dbReference type="PANTHER" id="PTHR43156">
    <property type="entry name" value="STAGE II SPORULATION PROTEIN E-RELATED"/>
    <property type="match status" value="1"/>
</dbReference>
<dbReference type="Pfam" id="PF07228">
    <property type="entry name" value="SpoIIE"/>
    <property type="match status" value="1"/>
</dbReference>
<keyword evidence="2" id="KW-1133">Transmembrane helix</keyword>
<dbReference type="InterPro" id="IPR001932">
    <property type="entry name" value="PPM-type_phosphatase-like_dom"/>
</dbReference>
<name>A0ABW2JNQ3_9ACTN</name>
<protein>
    <submittedName>
        <fullName evidence="4">PP2C family protein-serine/threonine phosphatase</fullName>
        <ecNumber evidence="4">3.1.3.16</ecNumber>
    </submittedName>
</protein>
<gene>
    <name evidence="4" type="ORF">ACFQVC_22795</name>
</gene>
<keyword evidence="2" id="KW-0812">Transmembrane</keyword>
<dbReference type="PANTHER" id="PTHR43156:SF2">
    <property type="entry name" value="STAGE II SPORULATION PROTEIN E"/>
    <property type="match status" value="1"/>
</dbReference>
<dbReference type="EC" id="3.1.3.16" evidence="4"/>
<evidence type="ECO:0000259" key="3">
    <source>
        <dbReference type="SMART" id="SM00331"/>
    </source>
</evidence>
<dbReference type="Gene3D" id="3.60.40.10">
    <property type="entry name" value="PPM-type phosphatase domain"/>
    <property type="match status" value="1"/>
</dbReference>
<dbReference type="Proteomes" id="UP001596523">
    <property type="component" value="Unassembled WGS sequence"/>
</dbReference>
<feature type="domain" description="PPM-type phosphatase" evidence="3">
    <location>
        <begin position="87"/>
        <end position="301"/>
    </location>
</feature>
<dbReference type="InterPro" id="IPR036457">
    <property type="entry name" value="PPM-type-like_dom_sf"/>
</dbReference>
<evidence type="ECO:0000256" key="2">
    <source>
        <dbReference type="SAM" id="Phobius"/>
    </source>
</evidence>
<dbReference type="SUPFAM" id="SSF81606">
    <property type="entry name" value="PP2C-like"/>
    <property type="match status" value="1"/>
</dbReference>
<evidence type="ECO:0000256" key="1">
    <source>
        <dbReference type="ARBA" id="ARBA00022801"/>
    </source>
</evidence>
<keyword evidence="1 4" id="KW-0378">Hydrolase</keyword>
<accession>A0ABW2JNQ3</accession>
<proteinExistence type="predicted"/>
<evidence type="ECO:0000313" key="5">
    <source>
        <dbReference type="Proteomes" id="UP001596523"/>
    </source>
</evidence>
<comment type="caution">
    <text evidence="4">The sequence shown here is derived from an EMBL/GenBank/DDBJ whole genome shotgun (WGS) entry which is preliminary data.</text>
</comment>
<reference evidence="5" key="1">
    <citation type="journal article" date="2019" name="Int. J. Syst. Evol. Microbiol.">
        <title>The Global Catalogue of Microorganisms (GCM) 10K type strain sequencing project: providing services to taxonomists for standard genome sequencing and annotation.</title>
        <authorList>
            <consortium name="The Broad Institute Genomics Platform"/>
            <consortium name="The Broad Institute Genome Sequencing Center for Infectious Disease"/>
            <person name="Wu L."/>
            <person name="Ma J."/>
        </authorList>
    </citation>
    <scope>NUCLEOTIDE SEQUENCE [LARGE SCALE GENOMIC DNA]</scope>
    <source>
        <strain evidence="5">SYNS20</strain>
    </source>
</reference>
<evidence type="ECO:0000313" key="4">
    <source>
        <dbReference type="EMBL" id="MFC7307043.1"/>
    </source>
</evidence>
<dbReference type="GO" id="GO:0004722">
    <property type="term" value="F:protein serine/threonine phosphatase activity"/>
    <property type="evidence" value="ECO:0007669"/>
    <property type="project" value="UniProtKB-EC"/>
</dbReference>
<dbReference type="SMART" id="SM00331">
    <property type="entry name" value="PP2C_SIG"/>
    <property type="match status" value="1"/>
</dbReference>
<dbReference type="InterPro" id="IPR052016">
    <property type="entry name" value="Bact_Sigma-Reg"/>
</dbReference>